<dbReference type="RefSeq" id="WP_068686483.1">
    <property type="nucleotide sequence ID" value="NZ_LYPA01000074.1"/>
</dbReference>
<gene>
    <name evidence="1" type="ORF">A7K91_25010</name>
</gene>
<protein>
    <submittedName>
        <fullName evidence="1">Uncharacterized protein</fullName>
    </submittedName>
</protein>
<proteinExistence type="predicted"/>
<organism evidence="1 2">
    <name type="scientific">Paenibacillus oryzae</name>
    <dbReference type="NCBI Taxonomy" id="1844972"/>
    <lineage>
        <taxon>Bacteria</taxon>
        <taxon>Bacillati</taxon>
        <taxon>Bacillota</taxon>
        <taxon>Bacilli</taxon>
        <taxon>Bacillales</taxon>
        <taxon>Paenibacillaceae</taxon>
        <taxon>Paenibacillus</taxon>
    </lineage>
</organism>
<dbReference type="AlphaFoldDB" id="A0A1A5YC95"/>
<dbReference type="EMBL" id="LYPA01000074">
    <property type="protein sequence ID" value="OBR63217.1"/>
    <property type="molecule type" value="Genomic_DNA"/>
</dbReference>
<dbReference type="STRING" id="1844972.A7K91_25010"/>
<evidence type="ECO:0000313" key="1">
    <source>
        <dbReference type="EMBL" id="OBR63217.1"/>
    </source>
</evidence>
<reference evidence="1 2" key="1">
    <citation type="submission" date="2016-05" db="EMBL/GenBank/DDBJ databases">
        <title>Paenibacillus oryzae. sp. nov., isolated from the rice root.</title>
        <authorList>
            <person name="Zhang J."/>
            <person name="Zhang X."/>
        </authorList>
    </citation>
    <scope>NUCLEOTIDE SEQUENCE [LARGE SCALE GENOMIC DNA]</scope>
    <source>
        <strain evidence="1 2">1DrF-4</strain>
    </source>
</reference>
<comment type="caution">
    <text evidence="1">The sequence shown here is derived from an EMBL/GenBank/DDBJ whole genome shotgun (WGS) entry which is preliminary data.</text>
</comment>
<evidence type="ECO:0000313" key="2">
    <source>
        <dbReference type="Proteomes" id="UP000092024"/>
    </source>
</evidence>
<name>A0A1A5YC95_9BACL</name>
<accession>A0A1A5YC95</accession>
<sequence>MHKLVAIMAMMTIWLLCHIIQVDEEIAMKHLFQGKRAVNRAAHAAAQQLDKEALGEGVLRLDEREAAAAAMQYLQTNLLLDGGGSPLPGSWLREPVEVLVLDIINSEQQFPYVYVNEAYQYEVVLQKPGVVLITGIKHPQTYRGLDPIEWTIKGTAELVAS</sequence>
<keyword evidence="2" id="KW-1185">Reference proteome</keyword>
<dbReference type="OrthoDB" id="1739152at2"/>
<dbReference type="Proteomes" id="UP000092024">
    <property type="component" value="Unassembled WGS sequence"/>
</dbReference>